<dbReference type="GO" id="GO:0005975">
    <property type="term" value="P:carbohydrate metabolic process"/>
    <property type="evidence" value="ECO:0007669"/>
    <property type="project" value="InterPro"/>
</dbReference>
<protein>
    <submittedName>
        <fullName evidence="8">Arabinoxylan arabinofuranohydrolase</fullName>
    </submittedName>
</protein>
<accession>A0A194VYD6</accession>
<comment type="similarity">
    <text evidence="1 6">Belongs to the glycosyl hydrolase 43 family.</text>
</comment>
<dbReference type="GO" id="GO:0004553">
    <property type="term" value="F:hydrolase activity, hydrolyzing O-glycosyl compounds"/>
    <property type="evidence" value="ECO:0007669"/>
    <property type="project" value="InterPro"/>
</dbReference>
<dbReference type="Proteomes" id="UP000078559">
    <property type="component" value="Chromosome 5"/>
</dbReference>
<keyword evidence="9" id="KW-1185">Reference proteome</keyword>
<proteinExistence type="inferred from homology"/>
<evidence type="ECO:0000259" key="7">
    <source>
        <dbReference type="Pfam" id="PF06439"/>
    </source>
</evidence>
<dbReference type="EMBL" id="CM003102">
    <property type="protein sequence ID" value="KUI69234.1"/>
    <property type="molecule type" value="Genomic_DNA"/>
</dbReference>
<evidence type="ECO:0000256" key="6">
    <source>
        <dbReference type="RuleBase" id="RU361187"/>
    </source>
</evidence>
<dbReference type="PANTHER" id="PTHR43772:SF2">
    <property type="entry name" value="PUTATIVE (AFU_ORTHOLOGUE AFUA_2G04480)-RELATED"/>
    <property type="match status" value="1"/>
</dbReference>
<feature type="domain" description="3-keto-alpha-glucoside-1,2-lyase/3-keto-2-hydroxy-glucal hydratase" evidence="7">
    <location>
        <begin position="336"/>
        <end position="497"/>
    </location>
</feature>
<evidence type="ECO:0000256" key="3">
    <source>
        <dbReference type="ARBA" id="ARBA00023277"/>
    </source>
</evidence>
<dbReference type="SUPFAM" id="SSF75005">
    <property type="entry name" value="Arabinanase/levansucrase/invertase"/>
    <property type="match status" value="1"/>
</dbReference>
<keyword evidence="4 6" id="KW-0326">Glycosidase</keyword>
<evidence type="ECO:0000256" key="2">
    <source>
        <dbReference type="ARBA" id="ARBA00022801"/>
    </source>
</evidence>
<keyword evidence="2 6" id="KW-0378">Hydrolase</keyword>
<evidence type="ECO:0000256" key="5">
    <source>
        <dbReference type="PIRSR" id="PIRSR606710-2"/>
    </source>
</evidence>
<reference evidence="8" key="1">
    <citation type="submission" date="2014-12" db="EMBL/GenBank/DDBJ databases">
        <title>Genome Sequence of Valsa Canker Pathogens Uncovers a Specific Adaption of Colonization on Woody Bark.</title>
        <authorList>
            <person name="Yin Z."/>
            <person name="Liu H."/>
            <person name="Gao X."/>
            <person name="Li Z."/>
            <person name="Song N."/>
            <person name="Ke X."/>
            <person name="Dai Q."/>
            <person name="Wu Y."/>
            <person name="Sun Y."/>
            <person name="Xu J.-R."/>
            <person name="Kang Z.K."/>
            <person name="Wang L."/>
            <person name="Huang L."/>
        </authorList>
    </citation>
    <scope>NUCLEOTIDE SEQUENCE [LARGE SCALE GENOMIC DNA]</scope>
    <source>
        <strain evidence="8">03-8</strain>
    </source>
</reference>
<dbReference type="PANTHER" id="PTHR43772">
    <property type="entry name" value="ENDO-1,4-BETA-XYLANASE"/>
    <property type="match status" value="1"/>
</dbReference>
<dbReference type="InterPro" id="IPR006710">
    <property type="entry name" value="Glyco_hydro_43"/>
</dbReference>
<sequence length="500" mass="54272">MVLEQKLSIMRSTALQAILALSVPGIHAAVLQYTTSEAGNPFVDGWYADPDTEIYDGLYWVYPTSSYDYEQQTYLDAFSSPDLINWTKHPNILTNANVTWATGAVWAPAAISRNGKYYIYFGANDIQEGDNTTIGGIGVAVADNPAGPYVDAIGAPLIGAYHNGAQPIDQDVFIDDDGQAYIYYGGHSHANVALLNEDMISIGTFPDGTQYKEITPTNYVEGAQMVKRNGIYYMMWSEGGWTGPDYAVSYAMSDSPLGPFNRKAKILQQDPAVATGSGHNGVFNVPETDIWYIVYHRRPLGDNDGNHRQLAYDRMYFEEDGSIANVTMLVKDNFADGNTIGWTAYGGDWSVLNGQLEGAASSGGKMLLDTNFTSLVYDADVTITGGDTDGDAGVVFRASTLGNGTDEYDGYYAGIKLSGEVFLGRANGSWTELKSTQMDVSANMQYHIRVRAVGSDISIFVDDIDTARITVTDGTYSEGQDGVRVYAAEALFDNISVATP</sequence>
<dbReference type="Gene3D" id="2.60.120.560">
    <property type="entry name" value="Exo-inulinase, domain 1"/>
    <property type="match status" value="1"/>
</dbReference>
<organism evidence="8 9">
    <name type="scientific">Cytospora mali</name>
    <name type="common">Apple Valsa canker fungus</name>
    <name type="synonym">Valsa mali</name>
    <dbReference type="NCBI Taxonomy" id="578113"/>
    <lineage>
        <taxon>Eukaryota</taxon>
        <taxon>Fungi</taxon>
        <taxon>Dikarya</taxon>
        <taxon>Ascomycota</taxon>
        <taxon>Pezizomycotina</taxon>
        <taxon>Sordariomycetes</taxon>
        <taxon>Sordariomycetidae</taxon>
        <taxon>Diaporthales</taxon>
        <taxon>Cytosporaceae</taxon>
        <taxon>Cytospora</taxon>
    </lineage>
</organism>
<gene>
    <name evidence="8" type="ORF">VM1G_05537</name>
</gene>
<name>A0A194VYD6_CYTMA</name>
<dbReference type="InterPro" id="IPR023296">
    <property type="entry name" value="Glyco_hydro_beta-prop_sf"/>
</dbReference>
<dbReference type="InterPro" id="IPR052176">
    <property type="entry name" value="Glycosyl_Hydrlase_43_Enz"/>
</dbReference>
<evidence type="ECO:0000313" key="8">
    <source>
        <dbReference type="EMBL" id="KUI69234.1"/>
    </source>
</evidence>
<dbReference type="Gene3D" id="2.115.10.20">
    <property type="entry name" value="Glycosyl hydrolase domain, family 43"/>
    <property type="match status" value="1"/>
</dbReference>
<keyword evidence="3" id="KW-0119">Carbohydrate metabolism</keyword>
<dbReference type="AlphaFoldDB" id="A0A194VYD6"/>
<evidence type="ECO:0000256" key="4">
    <source>
        <dbReference type="ARBA" id="ARBA00023295"/>
    </source>
</evidence>
<dbReference type="Pfam" id="PF04616">
    <property type="entry name" value="Glyco_hydro_43"/>
    <property type="match status" value="1"/>
</dbReference>
<evidence type="ECO:0000256" key="1">
    <source>
        <dbReference type="ARBA" id="ARBA00009865"/>
    </source>
</evidence>
<dbReference type="Pfam" id="PF06439">
    <property type="entry name" value="3keto-disac_hyd"/>
    <property type="match status" value="1"/>
</dbReference>
<evidence type="ECO:0000313" key="9">
    <source>
        <dbReference type="Proteomes" id="UP000078559"/>
    </source>
</evidence>
<dbReference type="SMR" id="A0A194VYD6"/>
<feature type="site" description="Important for catalytic activity, responsible for pKa modulation of the active site Glu and correct orientation of both the proton donor and substrate" evidence="5">
    <location>
        <position position="169"/>
    </location>
</feature>
<dbReference type="OrthoDB" id="5211809at2759"/>
<dbReference type="CDD" id="cd18827">
    <property type="entry name" value="GH43_XlnD-like"/>
    <property type="match status" value="1"/>
</dbReference>
<dbReference type="InterPro" id="IPR010496">
    <property type="entry name" value="AL/BT2_dom"/>
</dbReference>